<gene>
    <name evidence="2" type="ORF">EDD79_102925</name>
</gene>
<keyword evidence="3" id="KW-1185">Reference proteome</keyword>
<keyword evidence="1" id="KW-0472">Membrane</keyword>
<comment type="caution">
    <text evidence="2">The sequence shown here is derived from an EMBL/GenBank/DDBJ whole genome shotgun (WGS) entry which is preliminary data.</text>
</comment>
<evidence type="ECO:0000313" key="3">
    <source>
        <dbReference type="Proteomes" id="UP000295504"/>
    </source>
</evidence>
<feature type="transmembrane region" description="Helical" evidence="1">
    <location>
        <begin position="113"/>
        <end position="135"/>
    </location>
</feature>
<organism evidence="2 3">
    <name type="scientific">Serpentinicella alkaliphila</name>
    <dbReference type="NCBI Taxonomy" id="1734049"/>
    <lineage>
        <taxon>Bacteria</taxon>
        <taxon>Bacillati</taxon>
        <taxon>Bacillota</taxon>
        <taxon>Clostridia</taxon>
        <taxon>Peptostreptococcales</taxon>
        <taxon>Natronincolaceae</taxon>
        <taxon>Serpentinicella</taxon>
    </lineage>
</organism>
<reference evidence="2 3" key="1">
    <citation type="submission" date="2019-03" db="EMBL/GenBank/DDBJ databases">
        <title>Genomic Encyclopedia of Type Strains, Phase IV (KMG-IV): sequencing the most valuable type-strain genomes for metagenomic binning, comparative biology and taxonomic classification.</title>
        <authorList>
            <person name="Goeker M."/>
        </authorList>
    </citation>
    <scope>NUCLEOTIDE SEQUENCE [LARGE SCALE GENOMIC DNA]</scope>
    <source>
        <strain evidence="2 3">DSM 100013</strain>
    </source>
</reference>
<sequence length="162" mass="18221">MNNEKLIEEKLRIEDTLKNGAGWFYWIAGLSLINSLLMLFSSDWSFVAGLSITQIIDYIAYDLSLELGGAVTIIGLIINLIIIGLYVLLGVFANKGRNWSFIVGFILYGLDTLLLVFIMDYVSIIFHVMALYSIFKGYKANKQLKELTGNLEELSSTHLQEA</sequence>
<dbReference type="EMBL" id="SLYC01000029">
    <property type="protein sequence ID" value="TCQ00577.1"/>
    <property type="molecule type" value="Genomic_DNA"/>
</dbReference>
<feature type="transmembrane region" description="Helical" evidence="1">
    <location>
        <begin position="21"/>
        <end position="40"/>
    </location>
</feature>
<keyword evidence="1" id="KW-1133">Transmembrane helix</keyword>
<evidence type="ECO:0000256" key="1">
    <source>
        <dbReference type="SAM" id="Phobius"/>
    </source>
</evidence>
<protein>
    <submittedName>
        <fullName evidence="2">Uncharacterized protein</fullName>
    </submittedName>
</protein>
<dbReference type="RefSeq" id="WP_132849005.1">
    <property type="nucleotide sequence ID" value="NZ_CP058648.1"/>
</dbReference>
<dbReference type="Proteomes" id="UP000295504">
    <property type="component" value="Unassembled WGS sequence"/>
</dbReference>
<accession>A0A4R2TES5</accession>
<proteinExistence type="predicted"/>
<keyword evidence="1" id="KW-0812">Transmembrane</keyword>
<dbReference type="OrthoDB" id="2083660at2"/>
<feature type="transmembrane region" description="Helical" evidence="1">
    <location>
        <begin position="70"/>
        <end position="93"/>
    </location>
</feature>
<name>A0A4R2TES5_9FIRM</name>
<evidence type="ECO:0000313" key="2">
    <source>
        <dbReference type="EMBL" id="TCQ00577.1"/>
    </source>
</evidence>
<dbReference type="AlphaFoldDB" id="A0A4R2TES5"/>